<evidence type="ECO:0000313" key="2">
    <source>
        <dbReference type="EMBL" id="KAK1763616.1"/>
    </source>
</evidence>
<dbReference type="SUPFAM" id="SSF48403">
    <property type="entry name" value="Ankyrin repeat"/>
    <property type="match status" value="1"/>
</dbReference>
<comment type="caution">
    <text evidence="2">The sequence shown here is derived from an EMBL/GenBank/DDBJ whole genome shotgun (WGS) entry which is preliminary data.</text>
</comment>
<sequence length="897" mass="99615">MSWGSRLGCHLGCHLVTPAQLAAARYPRGIGWADDGCAPDTGRQTPSDGAEKNALWDEAYDTMKSKTGKLAEKFEQVVMEEYDKMAKGESLREITRLQLTLDVPAQTTRDAIKTASRLLEMLQKQLSPVLELYPPAGLAFGGLCLVLRIVGFAITSQEETMKGLSHIAHAFDWYLQLSVSSLLQRQARKGGDVPPLPRPHALRSVTSSWRYNFKSLFRPTEFRDLLLQLENEERYFDGKVDSSIQTELLEVQNMVCTEQETTMASSVTQQFCSSEAKRGSRGILVVTSTRRTNPALAKILASTLNHGTTINHGRDKTPKTLIAHFASTDAASEHQFPKMAMELTHQLLCQYPELALGPVSAVRNYKGVEHNEELLLQSVVDVLEWLHHDDRVIFVLDLSRTLLVDDRDGFQQLIRKMFRKDDKTPQLIKLLITSHMDTGLNKFLQHCTRATSSTDAASSTGATSSTDANSFRDTISSTTEPLLGCSAGRSARTARGMDIQFVQSALLMISGACRPLILAELASSVAAYRAVTEGSNFMELIGSEELLSLLFGVGCLKYVVVTLQQAGFKTKTAAHEAAKVYGLGGVMPTRRAKLALAEASTFYLSQQVAGLTLEEVDQIAKDVATDLEKEAETPKSRRHCSAVKDSIINASFMCYGAEHSAPQLSEFPIYNAQDGSLRLRPSLQESQQQLWQPHHFCMRFWYYRLNALDPPIHDSYVAYLCYSRASGPISKDFGKNLFIAAAELGCPAFVTEGLRRDQNPNETNQFGHNALHIAAMHKDVAMSRTLLDEVGVDMLAKDALGFTPFHLAADLGKPQLLEVFFEAAQRRLNPSQILEFRSMVDSGPESRRRAPRCKCGYRQLIKRFIGKGMIYLACRRNPGLMQTFLELGIDAAKLRER</sequence>
<reference evidence="2" key="1">
    <citation type="submission" date="2023-06" db="EMBL/GenBank/DDBJ databases">
        <title>Genome-scale phylogeny and comparative genomics of the fungal order Sordariales.</title>
        <authorList>
            <consortium name="Lawrence Berkeley National Laboratory"/>
            <person name="Hensen N."/>
            <person name="Bonometti L."/>
            <person name="Westerberg I."/>
            <person name="Brannstrom I.O."/>
            <person name="Guillou S."/>
            <person name="Cros-Aarteil S."/>
            <person name="Calhoun S."/>
            <person name="Haridas S."/>
            <person name="Kuo A."/>
            <person name="Mondo S."/>
            <person name="Pangilinan J."/>
            <person name="Riley R."/>
            <person name="Labutti K."/>
            <person name="Andreopoulos B."/>
            <person name="Lipzen A."/>
            <person name="Chen C."/>
            <person name="Yanf M."/>
            <person name="Daum C."/>
            <person name="Ng V."/>
            <person name="Clum A."/>
            <person name="Steindorff A."/>
            <person name="Ohm R."/>
            <person name="Martin F."/>
            <person name="Silar P."/>
            <person name="Natvig D."/>
            <person name="Lalanne C."/>
            <person name="Gautier V."/>
            <person name="Ament-Velasquez S.L."/>
            <person name="Kruys A."/>
            <person name="Hutchinson M.I."/>
            <person name="Powell A.J."/>
            <person name="Barry K."/>
            <person name="Miller A.N."/>
            <person name="Grigoriev I.V."/>
            <person name="Debuchy R."/>
            <person name="Gladieux P."/>
            <person name="Thoren M.H."/>
            <person name="Johannesson H."/>
        </authorList>
    </citation>
    <scope>NUCLEOTIDE SEQUENCE</scope>
    <source>
        <strain evidence="2">8032-3</strain>
    </source>
</reference>
<dbReference type="GeneID" id="85315145"/>
<dbReference type="InterPro" id="IPR031359">
    <property type="entry name" value="NACHT_N"/>
</dbReference>
<organism evidence="2 3">
    <name type="scientific">Phialemonium atrogriseum</name>
    <dbReference type="NCBI Taxonomy" id="1093897"/>
    <lineage>
        <taxon>Eukaryota</taxon>
        <taxon>Fungi</taxon>
        <taxon>Dikarya</taxon>
        <taxon>Ascomycota</taxon>
        <taxon>Pezizomycotina</taxon>
        <taxon>Sordariomycetes</taxon>
        <taxon>Sordariomycetidae</taxon>
        <taxon>Cephalothecales</taxon>
        <taxon>Cephalothecaceae</taxon>
        <taxon>Phialemonium</taxon>
    </lineage>
</organism>
<name>A0AAJ0FCH7_9PEZI</name>
<dbReference type="Gene3D" id="1.25.40.20">
    <property type="entry name" value="Ankyrin repeat-containing domain"/>
    <property type="match status" value="1"/>
</dbReference>
<evidence type="ECO:0000313" key="3">
    <source>
        <dbReference type="Proteomes" id="UP001244011"/>
    </source>
</evidence>
<dbReference type="AlphaFoldDB" id="A0AAJ0FCH7"/>
<dbReference type="InterPro" id="IPR036770">
    <property type="entry name" value="Ankyrin_rpt-contain_sf"/>
</dbReference>
<gene>
    <name evidence="2" type="ORF">QBC33DRAFT_598179</name>
</gene>
<accession>A0AAJ0FCH7</accession>
<evidence type="ECO:0000259" key="1">
    <source>
        <dbReference type="Pfam" id="PF17100"/>
    </source>
</evidence>
<protein>
    <submittedName>
        <fullName evidence="2">Ankyrin repeat protein</fullName>
    </submittedName>
</protein>
<dbReference type="Pfam" id="PF12796">
    <property type="entry name" value="Ank_2"/>
    <property type="match status" value="1"/>
</dbReference>
<dbReference type="SMART" id="SM00248">
    <property type="entry name" value="ANK"/>
    <property type="match status" value="2"/>
</dbReference>
<feature type="domain" description="NWD NACHT-NTPase N-terminal" evidence="1">
    <location>
        <begin position="54"/>
        <end position="186"/>
    </location>
</feature>
<dbReference type="Proteomes" id="UP001244011">
    <property type="component" value="Unassembled WGS sequence"/>
</dbReference>
<keyword evidence="3" id="KW-1185">Reference proteome</keyword>
<dbReference type="EMBL" id="MU839026">
    <property type="protein sequence ID" value="KAK1763616.1"/>
    <property type="molecule type" value="Genomic_DNA"/>
</dbReference>
<proteinExistence type="predicted"/>
<dbReference type="Pfam" id="PF17100">
    <property type="entry name" value="NACHT_N"/>
    <property type="match status" value="1"/>
</dbReference>
<dbReference type="InterPro" id="IPR002110">
    <property type="entry name" value="Ankyrin_rpt"/>
</dbReference>
<dbReference type="RefSeq" id="XP_060279829.1">
    <property type="nucleotide sequence ID" value="XM_060431958.1"/>
</dbReference>